<evidence type="ECO:0000256" key="1">
    <source>
        <dbReference type="ARBA" id="ARBA00023235"/>
    </source>
</evidence>
<keyword evidence="5" id="KW-1185">Reference proteome</keyword>
<dbReference type="PANTHER" id="PTHR43489">
    <property type="entry name" value="ISOMERASE"/>
    <property type="match status" value="1"/>
</dbReference>
<evidence type="ECO:0000259" key="3">
    <source>
        <dbReference type="Pfam" id="PF01261"/>
    </source>
</evidence>
<dbReference type="GO" id="GO:0019852">
    <property type="term" value="P:L-ascorbic acid metabolic process"/>
    <property type="evidence" value="ECO:0007669"/>
    <property type="project" value="TreeGrafter"/>
</dbReference>
<dbReference type="KEGG" id="xcl:G4Z02_08405"/>
<dbReference type="InterPro" id="IPR013022">
    <property type="entry name" value="Xyl_isomerase-like_TIM-brl"/>
</dbReference>
<feature type="domain" description="Xylose isomerase-like TIM barrel" evidence="3">
    <location>
        <begin position="26"/>
        <end position="277"/>
    </location>
</feature>
<dbReference type="AlphaFoldDB" id="A0A7L7KUT6"/>
<dbReference type="RefSeq" id="WP_258877572.1">
    <property type="nucleotide sequence ID" value="NZ_CP048914.1"/>
</dbReference>
<dbReference type="Pfam" id="PF01261">
    <property type="entry name" value="AP_endonuc_2"/>
    <property type="match status" value="1"/>
</dbReference>
<dbReference type="InterPro" id="IPR036237">
    <property type="entry name" value="Xyl_isomerase-like_sf"/>
</dbReference>
<evidence type="ECO:0000313" key="4">
    <source>
        <dbReference type="EMBL" id="QMS85764.1"/>
    </source>
</evidence>
<gene>
    <name evidence="4" type="ORF">G4Z02_08405</name>
</gene>
<name>A0A7L7KUT6_9MOLU</name>
<accession>A0A7L7KUT6</accession>
<dbReference type="Proteomes" id="UP000514720">
    <property type="component" value="Chromosome"/>
</dbReference>
<dbReference type="InterPro" id="IPR050417">
    <property type="entry name" value="Sugar_Epim/Isomerase"/>
</dbReference>
<sequence>MRLTDNWIGIYEKAIPTQFNWEERIQIAKAAGYDFIELSIDESDARLKRLQWSKEQRQELRNVLKKYDMKMISMCLSGHRRFPFGSKDPQIRQLAKDIMEQAIILAKDLGITNIQLAGYDVYYEDSTKESLNRFVQGLQYSAHLAERYNIMLTIEIMDTYLIGTISRALSYVRLINSPNLRIYPDLGNLSQWSDDPSSELRLGSQYIEAIHLKDTKPGVFKCVPFGEGTVEFWKLFNTLRDLQYDKPFLVEMWADNDKSYTKEDSIMEIKEARLWLQSRM</sequence>
<dbReference type="NCBIfam" id="TIGR00542">
    <property type="entry name" value="hxl6Piso_put"/>
    <property type="match status" value="1"/>
</dbReference>
<protein>
    <recommendedName>
        <fullName evidence="2">L-ribulose-5-phosphate 3-epimerase</fullName>
    </recommendedName>
</protein>
<organism evidence="4 5">
    <name type="scientific">Candidatus Xianfuyuplasma coldseepsis</name>
    <dbReference type="NCBI Taxonomy" id="2782163"/>
    <lineage>
        <taxon>Bacteria</taxon>
        <taxon>Bacillati</taxon>
        <taxon>Mycoplasmatota</taxon>
        <taxon>Mollicutes</taxon>
        <taxon>Candidatus Izemoplasmatales</taxon>
        <taxon>Candidatus Izemoplasmataceae</taxon>
        <taxon>Candidatus Xianfuyuplasma</taxon>
    </lineage>
</organism>
<reference evidence="4 5" key="1">
    <citation type="submission" date="2020-02" db="EMBL/GenBank/DDBJ databases">
        <authorList>
            <person name="Zheng R.K."/>
            <person name="Sun C.M."/>
        </authorList>
    </citation>
    <scope>NUCLEOTIDE SEQUENCE [LARGE SCALE GENOMIC DNA]</scope>
    <source>
        <strain evidence="5">zrk13</strain>
    </source>
</reference>
<dbReference type="GO" id="GO:0016861">
    <property type="term" value="F:intramolecular oxidoreductase activity, interconverting aldoses and ketoses"/>
    <property type="evidence" value="ECO:0007669"/>
    <property type="project" value="InterPro"/>
</dbReference>
<dbReference type="NCBIfam" id="NF009689">
    <property type="entry name" value="PRK13210.1"/>
    <property type="match status" value="1"/>
</dbReference>
<dbReference type="PANTHER" id="PTHR43489:SF1">
    <property type="entry name" value="L-RIBULOSE-5-PHOSPHATE 3-EPIMERASE SGBU-RELATED"/>
    <property type="match status" value="1"/>
</dbReference>
<dbReference type="Gene3D" id="3.20.20.150">
    <property type="entry name" value="Divalent-metal-dependent TIM barrel enzymes"/>
    <property type="match status" value="1"/>
</dbReference>
<dbReference type="GO" id="GO:0034015">
    <property type="term" value="F:L-ribulose-5-phosphate 3-epimerase activity"/>
    <property type="evidence" value="ECO:0007669"/>
    <property type="project" value="TreeGrafter"/>
</dbReference>
<keyword evidence="1 4" id="KW-0413">Isomerase</keyword>
<dbReference type="InterPro" id="IPR004560">
    <property type="entry name" value="L-Ru-5P_3-Epase"/>
</dbReference>
<dbReference type="SUPFAM" id="SSF51658">
    <property type="entry name" value="Xylose isomerase-like"/>
    <property type="match status" value="1"/>
</dbReference>
<dbReference type="EMBL" id="CP048914">
    <property type="protein sequence ID" value="QMS85764.1"/>
    <property type="molecule type" value="Genomic_DNA"/>
</dbReference>
<proteinExistence type="predicted"/>
<evidence type="ECO:0000256" key="2">
    <source>
        <dbReference type="NCBIfam" id="TIGR00542"/>
    </source>
</evidence>
<dbReference type="NCBIfam" id="NF009688">
    <property type="entry name" value="PRK13209.1"/>
    <property type="match status" value="1"/>
</dbReference>
<evidence type="ECO:0000313" key="5">
    <source>
        <dbReference type="Proteomes" id="UP000514720"/>
    </source>
</evidence>